<feature type="transmembrane region" description="Helical" evidence="1">
    <location>
        <begin position="6"/>
        <end position="23"/>
    </location>
</feature>
<evidence type="ECO:0000313" key="5">
    <source>
        <dbReference type="EMBL" id="QCQ75323.1"/>
    </source>
</evidence>
<evidence type="ECO:0000313" key="6">
    <source>
        <dbReference type="Proteomes" id="UP000006469"/>
    </source>
</evidence>
<keyword evidence="1" id="KW-0812">Transmembrane</keyword>
<evidence type="ECO:0000313" key="8">
    <source>
        <dbReference type="Proteomes" id="UP000027075"/>
    </source>
</evidence>
<evidence type="ECO:0000313" key="2">
    <source>
        <dbReference type="EMBL" id="AFK18833.1"/>
    </source>
</evidence>
<accession>I3R3M3</accession>
<feature type="transmembrane region" description="Helical" evidence="1">
    <location>
        <begin position="35"/>
        <end position="55"/>
    </location>
</feature>
<feature type="transmembrane region" description="Helical" evidence="1">
    <location>
        <begin position="282"/>
        <end position="305"/>
    </location>
</feature>
<gene>
    <name evidence="2" type="ordered locus">HFX_1117</name>
    <name evidence="3" type="ORF">BM92_03625</name>
    <name evidence="4" type="ORF">C439_04900</name>
    <name evidence="5" type="ORF">E6P09_08610</name>
</gene>
<dbReference type="PATRIC" id="fig|523841.21.peg.991"/>
<dbReference type="Proteomes" id="UP000299011">
    <property type="component" value="Chromosome"/>
</dbReference>
<organism evidence="2 6">
    <name type="scientific">Haloferax mediterranei (strain ATCC 33500 / DSM 1411 / JCM 8866 / NBRC 14739 / NCIMB 2177 / R-4)</name>
    <name type="common">Halobacterium mediterranei</name>
    <dbReference type="NCBI Taxonomy" id="523841"/>
    <lineage>
        <taxon>Archaea</taxon>
        <taxon>Methanobacteriati</taxon>
        <taxon>Methanobacteriota</taxon>
        <taxon>Stenosarchaea group</taxon>
        <taxon>Halobacteria</taxon>
        <taxon>Halobacteriales</taxon>
        <taxon>Haloferacaceae</taxon>
        <taxon>Haloferax</taxon>
    </lineage>
</organism>
<feature type="transmembrane region" description="Helical" evidence="1">
    <location>
        <begin position="67"/>
        <end position="89"/>
    </location>
</feature>
<keyword evidence="1" id="KW-1133">Transmembrane helix</keyword>
<dbReference type="AlphaFoldDB" id="I3R3M3"/>
<dbReference type="eggNOG" id="arCOG06218">
    <property type="taxonomic scope" value="Archaea"/>
</dbReference>
<evidence type="ECO:0000313" key="3">
    <source>
        <dbReference type="EMBL" id="AHZ21801.1"/>
    </source>
</evidence>
<evidence type="ECO:0000256" key="1">
    <source>
        <dbReference type="SAM" id="Phobius"/>
    </source>
</evidence>
<reference evidence="2" key="1">
    <citation type="journal article" date="2012" name="Appl. Environ. Microbiol.">
        <title>Identification of the haloarchaeal phasin (PhaP) that functions in polyhydroxyalkanoate accumulation and granule formation in Haloferax mediterranei.</title>
        <authorList>
            <person name="Cai S."/>
            <person name="Cai L."/>
            <person name="Liu H."/>
            <person name="Liu X."/>
            <person name="Han J."/>
            <person name="Zhou J."/>
            <person name="Xiang H."/>
        </authorList>
    </citation>
    <scope>NUCLEOTIDE SEQUENCE</scope>
    <source>
        <strain evidence="2">CGMCC 1.2087</strain>
    </source>
</reference>
<dbReference type="OrthoDB" id="290880at2157"/>
<name>I3R3M3_HALMT</name>
<sequence length="315" mass="34187">MSGFGYVGLVILSVVFVFSFRWLDPGASAQVSQQFGIPSHVGWTFAIAAFLWAYLPVLAGADMGNELWFFGSVVAGVGFFAVAVSVSSIDAYRLLRRVSFAEPEAITPSDTHSLVGTSGLPIPLSGDREDEPKTPFSGRPSVYTDWTVRRGDFNSSRREWKHFGEGTEQAEFSLGDGTVEVTAEDPRTFNKKEHTFTIDLSKHVPEPAATFLREHPDLPAPESSDDNLQFAERYIPADSSVTVIGNATQAADPGVVCIEGASESVLIRGDAELARCTMRKRVYWLGVVGIVMILGGQLLAFWLSAVSLTDVLSTL</sequence>
<dbReference type="RefSeq" id="WP_004572555.1">
    <property type="nucleotide sequence ID" value="NC_017941.2"/>
</dbReference>
<dbReference type="Proteomes" id="UP000011603">
    <property type="component" value="Unassembled WGS sequence"/>
</dbReference>
<dbReference type="HOGENOM" id="CLU_881687_0_0_2"/>
<protein>
    <submittedName>
        <fullName evidence="2">Uncharacterized protein</fullName>
    </submittedName>
</protein>
<reference evidence="3 8" key="4">
    <citation type="submission" date="2014-04" db="EMBL/GenBank/DDBJ databases">
        <title>Transcriptional profiles of Haloferax mediterranei on the basis of nitrogen availability.</title>
        <authorList>
            <person name="Bautista V."/>
        </authorList>
    </citation>
    <scope>NUCLEOTIDE SEQUENCE [LARGE SCALE GENOMIC DNA]</scope>
    <source>
        <strain evidence="3">ATCC 33500</strain>
        <strain evidence="8">ATCC 33500 / DSM 1411 / JCM 8866 / NBRC 14739 / NCIMB 2177 / R-4</strain>
    </source>
</reference>
<reference evidence="2" key="5">
    <citation type="submission" date="2014-05" db="EMBL/GenBank/DDBJ databases">
        <authorList>
            <person name="Wang L."/>
            <person name="Yang H."/>
            <person name="Xiang H."/>
        </authorList>
    </citation>
    <scope>NUCLEOTIDE SEQUENCE</scope>
    <source>
        <strain evidence="2">CGMCC 1.2087</strain>
    </source>
</reference>
<keyword evidence="7" id="KW-1185">Reference proteome</keyword>
<dbReference type="GeneID" id="13027283"/>
<evidence type="ECO:0000313" key="7">
    <source>
        <dbReference type="Proteomes" id="UP000011603"/>
    </source>
</evidence>
<dbReference type="PaxDb" id="523841-HFX_1117"/>
<dbReference type="EMBL" id="CP039139">
    <property type="protein sequence ID" value="QCQ75323.1"/>
    <property type="molecule type" value="Genomic_DNA"/>
</dbReference>
<evidence type="ECO:0000313" key="4">
    <source>
        <dbReference type="EMBL" id="EMA03308.1"/>
    </source>
</evidence>
<evidence type="ECO:0000313" key="9">
    <source>
        <dbReference type="Proteomes" id="UP000299011"/>
    </source>
</evidence>
<dbReference type="EMBL" id="CP001868">
    <property type="protein sequence ID" value="AFK18833.1"/>
    <property type="molecule type" value="Genomic_DNA"/>
</dbReference>
<dbReference type="EMBL" id="AOLO01000006">
    <property type="protein sequence ID" value="EMA03308.1"/>
    <property type="molecule type" value="Genomic_DNA"/>
</dbReference>
<reference evidence="5 9" key="6">
    <citation type="submission" date="2019-04" db="EMBL/GenBank/DDBJ databases">
        <title>Methylomes of two halophilic Archaea, Haloarcula marismortui and Haloferax mediterranei.</title>
        <authorList>
            <person name="DasSarma S."/>
            <person name="DasSarma P."/>
            <person name="DasSarma S."/>
            <person name="Fomenkov A."/>
            <person name="Vincze T."/>
            <person name="Anton B.P."/>
            <person name="Roberts R.J."/>
        </authorList>
    </citation>
    <scope>NUCLEOTIDE SEQUENCE [LARGE SCALE GENOMIC DNA]</scope>
    <source>
        <strain evidence="5">ATCC 33500</strain>
        <strain evidence="9">ATCC 33500 / DSM 1411 / JCM 8866 / NBRC 14739 / NCIMB 2177 / R-4</strain>
    </source>
</reference>
<dbReference type="STRING" id="523841.HFX_1117"/>
<keyword evidence="1" id="KW-0472">Membrane</keyword>
<reference evidence="2 6" key="2">
    <citation type="journal article" date="2012" name="J. Bacteriol.">
        <title>Complete genome sequence of the metabolically versatile halophilic archaeon Haloferax mediterranei, a poly(3-hydroxybutyrate-co-3-hydroxyvalerate) producer.</title>
        <authorList>
            <person name="Han J."/>
            <person name="Zhang F."/>
            <person name="Hou J."/>
            <person name="Liu X."/>
            <person name="Li M."/>
            <person name="Liu H."/>
            <person name="Cai L."/>
            <person name="Zhang B."/>
            <person name="Chen Y."/>
            <person name="Zhou J."/>
            <person name="Hu S."/>
            <person name="Xiang H."/>
        </authorList>
    </citation>
    <scope>NUCLEOTIDE SEQUENCE [LARGE SCALE GENOMIC DNA]</scope>
    <source>
        <strain evidence="6">ATCC 33500 / DSM 1411 / JCM 8866 / NBRC 14739 / NCIMB 2177 / R-4</strain>
        <strain evidence="2">CGMCC 1.2087</strain>
    </source>
</reference>
<dbReference type="EMBL" id="CP007551">
    <property type="protein sequence ID" value="AHZ21801.1"/>
    <property type="molecule type" value="Genomic_DNA"/>
</dbReference>
<dbReference type="KEGG" id="hme:HFX_1117"/>
<dbReference type="Proteomes" id="UP000027075">
    <property type="component" value="Chromosome"/>
</dbReference>
<dbReference type="Proteomes" id="UP000006469">
    <property type="component" value="Chromosome"/>
</dbReference>
<reference evidence="4 7" key="3">
    <citation type="journal article" date="2014" name="PLoS Genet.">
        <title>Phylogenetically driven sequencing of extremely halophilic archaea reveals strategies for static and dynamic osmo-response.</title>
        <authorList>
            <person name="Becker E.A."/>
            <person name="Seitzer P.M."/>
            <person name="Tritt A."/>
            <person name="Larsen D."/>
            <person name="Krusor M."/>
            <person name="Yao A.I."/>
            <person name="Wu D."/>
            <person name="Madern D."/>
            <person name="Eisen J.A."/>
            <person name="Darling A.E."/>
            <person name="Facciotti M.T."/>
        </authorList>
    </citation>
    <scope>NUCLEOTIDE SEQUENCE [LARGE SCALE GENOMIC DNA]</scope>
    <source>
        <strain evidence="4">ATCC 33500</strain>
        <strain evidence="7">ATCC 33500 / DSM 1411 / JCM 8866 / NBRC 14739 / NCIMB 2177 / R-4</strain>
    </source>
</reference>
<proteinExistence type="predicted"/>